<dbReference type="RefSeq" id="WP_066518201.1">
    <property type="nucleotide sequence ID" value="NZ_LWGY01000001.1"/>
</dbReference>
<accession>A0A136Q269</accession>
<dbReference type="EMBL" id="LSZW01000063">
    <property type="protein sequence ID" value="KXK64772.1"/>
    <property type="molecule type" value="Genomic_DNA"/>
</dbReference>
<evidence type="ECO:0000256" key="1">
    <source>
        <dbReference type="ARBA" id="ARBA00023015"/>
    </source>
</evidence>
<dbReference type="SMART" id="SM00420">
    <property type="entry name" value="HTH_DEOR"/>
    <property type="match status" value="1"/>
</dbReference>
<comment type="caution">
    <text evidence="5">The sequence shown here is derived from an EMBL/GenBank/DDBJ whole genome shotgun (WGS) entry which is preliminary data.</text>
</comment>
<dbReference type="GO" id="GO:0003700">
    <property type="term" value="F:DNA-binding transcription factor activity"/>
    <property type="evidence" value="ECO:0007669"/>
    <property type="project" value="InterPro"/>
</dbReference>
<dbReference type="SUPFAM" id="SSF46785">
    <property type="entry name" value="Winged helix' DNA-binding domain"/>
    <property type="match status" value="1"/>
</dbReference>
<dbReference type="GO" id="GO:0003677">
    <property type="term" value="F:DNA binding"/>
    <property type="evidence" value="ECO:0007669"/>
    <property type="project" value="UniProtKB-KW"/>
</dbReference>
<dbReference type="OrthoDB" id="9797223at2"/>
<dbReference type="Pfam" id="PF08220">
    <property type="entry name" value="HTH_DeoR"/>
    <property type="match status" value="1"/>
</dbReference>
<dbReference type="PROSITE" id="PS51000">
    <property type="entry name" value="HTH_DEOR_2"/>
    <property type="match status" value="1"/>
</dbReference>
<evidence type="ECO:0000313" key="6">
    <source>
        <dbReference type="Proteomes" id="UP000070366"/>
    </source>
</evidence>
<reference evidence="5 6" key="1">
    <citation type="submission" date="2016-02" db="EMBL/GenBank/DDBJ databases">
        <authorList>
            <person name="Wen L."/>
            <person name="He K."/>
            <person name="Yang H."/>
        </authorList>
    </citation>
    <scope>NUCLEOTIDE SEQUENCE [LARGE SCALE GENOMIC DNA]</scope>
    <source>
        <strain evidence="5 6">DSM 22607</strain>
    </source>
</reference>
<dbReference type="Gene3D" id="3.40.50.1360">
    <property type="match status" value="1"/>
</dbReference>
<keyword evidence="1" id="KW-0805">Transcription regulation</keyword>
<proteinExistence type="predicted"/>
<dbReference type="InterPro" id="IPR001034">
    <property type="entry name" value="DeoR_HTH"/>
</dbReference>
<dbReference type="KEGG" id="cmiu:B1H56_05185"/>
<dbReference type="InterPro" id="IPR037171">
    <property type="entry name" value="NagB/RpiA_transferase-like"/>
</dbReference>
<keyword evidence="3" id="KW-0804">Transcription</keyword>
<keyword evidence="6" id="KW-1185">Reference proteome</keyword>
<dbReference type="Proteomes" id="UP000070366">
    <property type="component" value="Unassembled WGS sequence"/>
</dbReference>
<evidence type="ECO:0000256" key="2">
    <source>
        <dbReference type="ARBA" id="ARBA00023125"/>
    </source>
</evidence>
<keyword evidence="2" id="KW-0238">DNA-binding</keyword>
<dbReference type="InterPro" id="IPR018356">
    <property type="entry name" value="Tscrpt_reg_HTH_DeoR_CS"/>
</dbReference>
<evidence type="ECO:0000259" key="4">
    <source>
        <dbReference type="PROSITE" id="PS51000"/>
    </source>
</evidence>
<sequence>MNPRHAQILEIIKEKKFVSVSALSQVLYTSESTVRRDLIVLEKNGLIQRTRGGAIYMEATKLEWPLMFKRQANMEKKQRIADLAADFIKDHQTIFIDSSSTCMILAKRLMEKTNLTLLTNGIMTASILSEATDFNIYCTCGKVYSRRSSIGGVDACEYISRFSADAAFVSCRGIAADMGVTDFDADASTVKRTYRKYTRKLILLADSTKFGQTFFHRTFDFPEVDIVISDCEFPADIKRRFQQSGTELISPGV</sequence>
<dbReference type="SMART" id="SM01134">
    <property type="entry name" value="DeoRC"/>
    <property type="match status" value="1"/>
</dbReference>
<gene>
    <name evidence="5" type="ORF">HMPREF3293_02011</name>
</gene>
<dbReference type="STRING" id="626937.HMPREF3293_02011"/>
<dbReference type="InterPro" id="IPR036388">
    <property type="entry name" value="WH-like_DNA-bd_sf"/>
</dbReference>
<dbReference type="PRINTS" id="PR00037">
    <property type="entry name" value="HTHLACR"/>
</dbReference>
<dbReference type="InterPro" id="IPR050313">
    <property type="entry name" value="Carb_Metab_HTH_regulators"/>
</dbReference>
<name>A0A136Q269_9FIRM</name>
<dbReference type="Pfam" id="PF00455">
    <property type="entry name" value="DeoRC"/>
    <property type="match status" value="1"/>
</dbReference>
<dbReference type="PROSITE" id="PS00894">
    <property type="entry name" value="HTH_DEOR_1"/>
    <property type="match status" value="1"/>
</dbReference>
<dbReference type="PATRIC" id="fig|626937.4.peg.1989"/>
<organism evidence="5 6">
    <name type="scientific">Christensenella minuta</name>
    <dbReference type="NCBI Taxonomy" id="626937"/>
    <lineage>
        <taxon>Bacteria</taxon>
        <taxon>Bacillati</taxon>
        <taxon>Bacillota</taxon>
        <taxon>Clostridia</taxon>
        <taxon>Christensenellales</taxon>
        <taxon>Christensenellaceae</taxon>
        <taxon>Christensenella</taxon>
    </lineage>
</organism>
<feature type="domain" description="HTH deoR-type" evidence="4">
    <location>
        <begin position="1"/>
        <end position="56"/>
    </location>
</feature>
<evidence type="ECO:0000313" key="5">
    <source>
        <dbReference type="EMBL" id="KXK64772.1"/>
    </source>
</evidence>
<dbReference type="InterPro" id="IPR014036">
    <property type="entry name" value="DeoR-like_C"/>
</dbReference>
<dbReference type="InterPro" id="IPR036390">
    <property type="entry name" value="WH_DNA-bd_sf"/>
</dbReference>
<dbReference type="PANTHER" id="PTHR30363:SF44">
    <property type="entry name" value="AGA OPERON TRANSCRIPTIONAL REPRESSOR-RELATED"/>
    <property type="match status" value="1"/>
</dbReference>
<dbReference type="Gene3D" id="1.10.10.10">
    <property type="entry name" value="Winged helix-like DNA-binding domain superfamily/Winged helix DNA-binding domain"/>
    <property type="match status" value="1"/>
</dbReference>
<evidence type="ECO:0000256" key="3">
    <source>
        <dbReference type="ARBA" id="ARBA00023163"/>
    </source>
</evidence>
<dbReference type="PANTHER" id="PTHR30363">
    <property type="entry name" value="HTH-TYPE TRANSCRIPTIONAL REGULATOR SRLR-RELATED"/>
    <property type="match status" value="1"/>
</dbReference>
<dbReference type="SUPFAM" id="SSF100950">
    <property type="entry name" value="NagB/RpiA/CoA transferase-like"/>
    <property type="match status" value="1"/>
</dbReference>
<dbReference type="AlphaFoldDB" id="A0A136Q269"/>
<protein>
    <submittedName>
        <fullName evidence="5">Transcriptional regulator, DeoR family</fullName>
    </submittedName>
</protein>